<accession>A0A1I2FWQ4</accession>
<keyword evidence="3" id="KW-1185">Reference proteome</keyword>
<protein>
    <recommendedName>
        <fullName evidence="1">PPM-type phosphatase domain-containing protein</fullName>
    </recommendedName>
</protein>
<sequence length="181" mass="19384">MHGTFVENALSQWLLRQTSDHGLRRVALFGGALASEIGNVRQDNQDKAVWVRASDSNGRQFTAVVVADGMGGMREGEKCASTAIGAFVSSLISTADRFSNTINWVTSALNNANDAVFEGYQGKGGTTVVALVVREQSRPVWASAGDSRVYSFTSQKLRQLSIDDTIAGQLGKVGRVPALMM</sequence>
<evidence type="ECO:0000259" key="1">
    <source>
        <dbReference type="PROSITE" id="PS51746"/>
    </source>
</evidence>
<dbReference type="OrthoDB" id="9801841at2"/>
<organism evidence="2 3">
    <name type="scientific">Sulfitobacter brevis</name>
    <dbReference type="NCBI Taxonomy" id="74348"/>
    <lineage>
        <taxon>Bacteria</taxon>
        <taxon>Pseudomonadati</taxon>
        <taxon>Pseudomonadota</taxon>
        <taxon>Alphaproteobacteria</taxon>
        <taxon>Rhodobacterales</taxon>
        <taxon>Roseobacteraceae</taxon>
        <taxon>Sulfitobacter</taxon>
    </lineage>
</organism>
<dbReference type="EMBL" id="FOMW01000018">
    <property type="protein sequence ID" value="SFF09373.1"/>
    <property type="molecule type" value="Genomic_DNA"/>
</dbReference>
<proteinExistence type="predicted"/>
<dbReference type="Gene3D" id="3.60.40.10">
    <property type="entry name" value="PPM-type phosphatase domain"/>
    <property type="match status" value="1"/>
</dbReference>
<reference evidence="2 3" key="1">
    <citation type="submission" date="2016-10" db="EMBL/GenBank/DDBJ databases">
        <authorList>
            <person name="de Groot N.N."/>
        </authorList>
    </citation>
    <scope>NUCLEOTIDE SEQUENCE [LARGE SCALE GENOMIC DNA]</scope>
    <source>
        <strain evidence="2 3">DSM 11443</strain>
    </source>
</reference>
<dbReference type="PROSITE" id="PS51746">
    <property type="entry name" value="PPM_2"/>
    <property type="match status" value="1"/>
</dbReference>
<evidence type="ECO:0000313" key="3">
    <source>
        <dbReference type="Proteomes" id="UP000198977"/>
    </source>
</evidence>
<gene>
    <name evidence="2" type="ORF">SAMN04488523_1182</name>
</gene>
<dbReference type="STRING" id="74348.SAMN04488523_1182"/>
<dbReference type="InterPro" id="IPR036457">
    <property type="entry name" value="PPM-type-like_dom_sf"/>
</dbReference>
<dbReference type="InterPro" id="IPR001932">
    <property type="entry name" value="PPM-type_phosphatase-like_dom"/>
</dbReference>
<dbReference type="AlphaFoldDB" id="A0A1I2FWQ4"/>
<name>A0A1I2FWQ4_9RHOB</name>
<dbReference type="RefSeq" id="WP_093925224.1">
    <property type="nucleotide sequence ID" value="NZ_FOMW01000018.1"/>
</dbReference>
<feature type="domain" description="PPM-type phosphatase" evidence="1">
    <location>
        <begin position="30"/>
        <end position="181"/>
    </location>
</feature>
<evidence type="ECO:0000313" key="2">
    <source>
        <dbReference type="EMBL" id="SFF09373.1"/>
    </source>
</evidence>
<dbReference type="SUPFAM" id="SSF81606">
    <property type="entry name" value="PP2C-like"/>
    <property type="match status" value="1"/>
</dbReference>
<dbReference type="Proteomes" id="UP000198977">
    <property type="component" value="Unassembled WGS sequence"/>
</dbReference>